<reference evidence="2" key="1">
    <citation type="submission" date="2022-11" db="UniProtKB">
        <authorList>
            <consortium name="WormBaseParasite"/>
        </authorList>
    </citation>
    <scope>IDENTIFICATION</scope>
</reference>
<dbReference type="Proteomes" id="UP000887565">
    <property type="component" value="Unplaced"/>
</dbReference>
<name>A0A915L7Z6_ROMCU</name>
<protein>
    <submittedName>
        <fullName evidence="2">Uncharacterized protein</fullName>
    </submittedName>
</protein>
<sequence length="62" mass="7006">MAATSVVSMCCKKTEKSKFAFYPQNLPKKSFMQSCISNGLIRNIHMSNTQKDALAKKTFDEQ</sequence>
<dbReference type="WBParaSite" id="nRc.2.0.1.t47159-RA">
    <property type="protein sequence ID" value="nRc.2.0.1.t47159-RA"/>
    <property type="gene ID" value="nRc.2.0.1.g47159"/>
</dbReference>
<accession>A0A915L7Z6</accession>
<dbReference type="AlphaFoldDB" id="A0A915L7Z6"/>
<keyword evidence="1" id="KW-1185">Reference proteome</keyword>
<evidence type="ECO:0000313" key="1">
    <source>
        <dbReference type="Proteomes" id="UP000887565"/>
    </source>
</evidence>
<proteinExistence type="predicted"/>
<evidence type="ECO:0000313" key="2">
    <source>
        <dbReference type="WBParaSite" id="nRc.2.0.1.t47159-RA"/>
    </source>
</evidence>
<organism evidence="1 2">
    <name type="scientific">Romanomermis culicivorax</name>
    <name type="common">Nematode worm</name>
    <dbReference type="NCBI Taxonomy" id="13658"/>
    <lineage>
        <taxon>Eukaryota</taxon>
        <taxon>Metazoa</taxon>
        <taxon>Ecdysozoa</taxon>
        <taxon>Nematoda</taxon>
        <taxon>Enoplea</taxon>
        <taxon>Dorylaimia</taxon>
        <taxon>Mermithida</taxon>
        <taxon>Mermithoidea</taxon>
        <taxon>Mermithidae</taxon>
        <taxon>Romanomermis</taxon>
    </lineage>
</organism>